<sequence length="251" mass="25804">MALKAPLASPALTGTPTAPTAAQTVNNTQVATTAFVKTALAALVGSSPAALDTLNELAAALGNDPNFATTMTNALAGKMDKSANGADIADIAAFLNNLGLGVGSTLPVGVPIPWPLTAAPAGWLKCNGASFSAAQYPQLAQAHPGLKLPDLRGEFIRGWDDGRGVDSGRALLSSQSHGIPKIYGYFQTYDVGGDEAPTGPFTQAIQSSAQFATGSAPGTDERIFFDSTRIIPDAAEVRPRSIAFNYIMRAA</sequence>
<feature type="region of interest" description="Disordered" evidence="1">
    <location>
        <begin position="1"/>
        <end position="20"/>
    </location>
</feature>
<protein>
    <recommendedName>
        <fullName evidence="2">Phage tail collar domain-containing protein</fullName>
    </recommendedName>
</protein>
<dbReference type="Pfam" id="PF07484">
    <property type="entry name" value="Collar"/>
    <property type="match status" value="1"/>
</dbReference>
<dbReference type="EMBL" id="CP033893">
    <property type="protein sequence ID" value="QDL32965.1"/>
    <property type="molecule type" value="Genomic_DNA"/>
</dbReference>
<organism evidence="3 4">
    <name type="scientific">Serratia liquefaciens</name>
    <dbReference type="NCBI Taxonomy" id="614"/>
    <lineage>
        <taxon>Bacteria</taxon>
        <taxon>Pseudomonadati</taxon>
        <taxon>Pseudomonadota</taxon>
        <taxon>Gammaproteobacteria</taxon>
        <taxon>Enterobacterales</taxon>
        <taxon>Yersiniaceae</taxon>
        <taxon>Serratia</taxon>
    </lineage>
</organism>
<dbReference type="Gene3D" id="3.90.1340.10">
    <property type="entry name" value="Phage tail collar domain"/>
    <property type="match status" value="1"/>
</dbReference>
<name>A0A515CXS7_SERLI</name>
<evidence type="ECO:0000313" key="3">
    <source>
        <dbReference type="EMBL" id="QDL32965.1"/>
    </source>
</evidence>
<dbReference type="PANTHER" id="PTHR35191:SF1">
    <property type="entry name" value="PROPHAGE SIDE TAIL FIBER PROTEIN HOMOLOG STFQ-RELATED"/>
    <property type="match status" value="1"/>
</dbReference>
<gene>
    <name evidence="3" type="ORF">EGO53_14655</name>
</gene>
<feature type="domain" description="Phage tail collar" evidence="2">
    <location>
        <begin position="109"/>
        <end position="156"/>
    </location>
</feature>
<dbReference type="InterPro" id="IPR051934">
    <property type="entry name" value="Phage_Tail_Fiber_Structural"/>
</dbReference>
<evidence type="ECO:0000259" key="2">
    <source>
        <dbReference type="Pfam" id="PF07484"/>
    </source>
</evidence>
<evidence type="ECO:0000313" key="4">
    <source>
        <dbReference type="Proteomes" id="UP000317572"/>
    </source>
</evidence>
<dbReference type="SUPFAM" id="SSF88874">
    <property type="entry name" value="Receptor-binding domain of short tail fibre protein gp12"/>
    <property type="match status" value="1"/>
</dbReference>
<dbReference type="Proteomes" id="UP000317572">
    <property type="component" value="Chromosome"/>
</dbReference>
<evidence type="ECO:0000256" key="1">
    <source>
        <dbReference type="SAM" id="MobiDB-lite"/>
    </source>
</evidence>
<accession>A0A515CXS7</accession>
<reference evidence="3 4" key="1">
    <citation type="submission" date="2018-11" db="EMBL/GenBank/DDBJ databases">
        <title>The first complete genome of Serratia liquefaciens isolated from metalophyte plant revel distinctness adaptive mechanisms in an extreme habitat.</title>
        <authorList>
            <person name="Caneschi W.L."/>
            <person name="Sanchez A.B."/>
            <person name="Felestrino E.B."/>
            <person name="Assis R.A.B."/>
            <person name="Lemes C.G.C."/>
            <person name="Cordeiro I.F."/>
            <person name="Fonseca N.P."/>
            <person name="Villa M."/>
            <person name="Vieira I.T."/>
            <person name="Moraes L.A."/>
            <person name="Kamino L.H.Y."/>
            <person name="do Carmo F."/>
            <person name="Garcia C.M."/>
            <person name="Almeida N.F."/>
            <person name="Silva R.S."/>
            <person name="Ferro J.A."/>
            <person name="Ferro M.I.T."/>
            <person name="Varani A.M."/>
            <person name="Ferreira R.M."/>
            <person name="dos Santos V.L."/>
            <person name="Silva U.C."/>
            <person name="Setubal J.C."/>
            <person name="Moreira L.M."/>
        </authorList>
    </citation>
    <scope>NUCLEOTIDE SEQUENCE [LARGE SCALE GENOMIC DNA]</scope>
    <source>
        <strain evidence="3 4">FG3</strain>
    </source>
</reference>
<proteinExistence type="predicted"/>
<dbReference type="AlphaFoldDB" id="A0A515CXS7"/>
<dbReference type="PANTHER" id="PTHR35191">
    <property type="entry name" value="PROPHAGE SIDE TAIL FIBER PROTEIN HOMOLOG STFQ-RELATED"/>
    <property type="match status" value="1"/>
</dbReference>
<dbReference type="InterPro" id="IPR037053">
    <property type="entry name" value="Phage_tail_collar_dom_sf"/>
</dbReference>
<dbReference type="InterPro" id="IPR011083">
    <property type="entry name" value="Phage_tail_collar_dom"/>
</dbReference>